<dbReference type="PROSITE" id="PS00211">
    <property type="entry name" value="ABC_TRANSPORTER_1"/>
    <property type="match status" value="1"/>
</dbReference>
<dbReference type="SMART" id="SM00382">
    <property type="entry name" value="AAA"/>
    <property type="match status" value="1"/>
</dbReference>
<dbReference type="PROSITE" id="PS50893">
    <property type="entry name" value="ABC_TRANSPORTER_2"/>
    <property type="match status" value="1"/>
</dbReference>
<evidence type="ECO:0000259" key="5">
    <source>
        <dbReference type="PROSITE" id="PS50893"/>
    </source>
</evidence>
<dbReference type="Pfam" id="PF00005">
    <property type="entry name" value="ABC_tran"/>
    <property type="match status" value="1"/>
</dbReference>
<dbReference type="SUPFAM" id="SSF52540">
    <property type="entry name" value="P-loop containing nucleoside triphosphate hydrolases"/>
    <property type="match status" value="1"/>
</dbReference>
<keyword evidence="3" id="KW-0547">Nucleotide-binding</keyword>
<dbReference type="PANTHER" id="PTHR42788:SF19">
    <property type="entry name" value="ALIPHATIC SULFONATES IMPORT ATP-BINDING PROTEIN SSUB 2"/>
    <property type="match status" value="1"/>
</dbReference>
<dbReference type="InterPro" id="IPR027417">
    <property type="entry name" value="P-loop_NTPase"/>
</dbReference>
<evidence type="ECO:0000313" key="6">
    <source>
        <dbReference type="EMBL" id="EPD12754.1"/>
    </source>
</evidence>
<comment type="caution">
    <text evidence="6">The sequence shown here is derived from an EMBL/GenBank/DDBJ whole genome shotgun (WGS) entry which is preliminary data.</text>
</comment>
<keyword evidence="4" id="KW-0067">ATP-binding</keyword>
<evidence type="ECO:0000256" key="4">
    <source>
        <dbReference type="ARBA" id="ARBA00022840"/>
    </source>
</evidence>
<dbReference type="Gene3D" id="3.40.50.300">
    <property type="entry name" value="P-loop containing nucleotide triphosphate hydrolases"/>
    <property type="match status" value="1"/>
</dbReference>
<keyword evidence="7" id="KW-1185">Reference proteome</keyword>
<dbReference type="InterPro" id="IPR003593">
    <property type="entry name" value="AAA+_ATPase"/>
</dbReference>
<gene>
    <name evidence="6" type="ORF">L196_07791</name>
</gene>
<keyword evidence="2" id="KW-0813">Transport</keyword>
<dbReference type="PANTHER" id="PTHR42788">
    <property type="entry name" value="TAURINE IMPORT ATP-BINDING PROTEIN-RELATED"/>
    <property type="match status" value="1"/>
</dbReference>
<dbReference type="InterPro" id="IPR050166">
    <property type="entry name" value="ABC_transporter_ATP-bind"/>
</dbReference>
<name>A0AB33Z0S9_9GAMM</name>
<dbReference type="EMBL" id="ASHL01000006">
    <property type="protein sequence ID" value="EPD12754.1"/>
    <property type="molecule type" value="Genomic_DNA"/>
</dbReference>
<protein>
    <submittedName>
        <fullName evidence="6">ABC transporter ATPase</fullName>
    </submittedName>
</protein>
<dbReference type="GO" id="GO:0005524">
    <property type="term" value="F:ATP binding"/>
    <property type="evidence" value="ECO:0007669"/>
    <property type="project" value="UniProtKB-KW"/>
</dbReference>
<evidence type="ECO:0000256" key="3">
    <source>
        <dbReference type="ARBA" id="ARBA00022741"/>
    </source>
</evidence>
<evidence type="ECO:0000256" key="1">
    <source>
        <dbReference type="ARBA" id="ARBA00005417"/>
    </source>
</evidence>
<reference evidence="6 7" key="1">
    <citation type="journal article" date="2013" name="Genome Announc.">
        <title>Genome Sequence of the Pyrene- and Fluoranthene-Degrading Bacterium Cycloclasticus sp. Strain PY97M.</title>
        <authorList>
            <person name="Cui Z."/>
            <person name="Xu G."/>
            <person name="Li Q."/>
            <person name="Gao W."/>
            <person name="Zheng L."/>
        </authorList>
    </citation>
    <scope>NUCLEOTIDE SEQUENCE [LARGE SCALE GENOMIC DNA]</scope>
    <source>
        <strain evidence="6 7">PY97M</strain>
    </source>
</reference>
<proteinExistence type="inferred from homology"/>
<dbReference type="Proteomes" id="UP000015462">
    <property type="component" value="Unassembled WGS sequence"/>
</dbReference>
<accession>A0AB33Z0S9</accession>
<dbReference type="RefSeq" id="WP_016390556.1">
    <property type="nucleotide sequence ID" value="NZ_KE646808.1"/>
</dbReference>
<sequence>MSSLTVDIKKKNFPKSGLKETFTVIENLSFDITNNEFVCLVGPSGCGKTTLLNIIADLDSDYDGTINSQSSKLRPSYVFQTPRLLPWRTVLENIQLATQPDASLASIIKTLQSLNLGDHLHSYPHHLSLGMQRRVSLARAFCLPSNLLLMDEPFVSLDQANANKARGALLNLWHEKPRSILFVTHDLSEAITLADRILFLSAPPSHIIAEVNISLTRTERTLNQVNAFKEHLKTSQPNIRPFL</sequence>
<dbReference type="AlphaFoldDB" id="A0AB33Z0S9"/>
<organism evidence="6 7">
    <name type="scientific">Cycloclasticus pugetii</name>
    <dbReference type="NCBI Taxonomy" id="34068"/>
    <lineage>
        <taxon>Bacteria</taxon>
        <taxon>Pseudomonadati</taxon>
        <taxon>Pseudomonadota</taxon>
        <taxon>Gammaproteobacteria</taxon>
        <taxon>Thiotrichales</taxon>
        <taxon>Piscirickettsiaceae</taxon>
        <taxon>Cycloclasticus</taxon>
    </lineage>
</organism>
<feature type="domain" description="ABC transporter" evidence="5">
    <location>
        <begin position="8"/>
        <end position="227"/>
    </location>
</feature>
<evidence type="ECO:0000256" key="2">
    <source>
        <dbReference type="ARBA" id="ARBA00022448"/>
    </source>
</evidence>
<evidence type="ECO:0000313" key="7">
    <source>
        <dbReference type="Proteomes" id="UP000015462"/>
    </source>
</evidence>
<dbReference type="GO" id="GO:0016887">
    <property type="term" value="F:ATP hydrolysis activity"/>
    <property type="evidence" value="ECO:0007669"/>
    <property type="project" value="InterPro"/>
</dbReference>
<comment type="similarity">
    <text evidence="1">Belongs to the ABC transporter superfamily.</text>
</comment>
<dbReference type="InterPro" id="IPR017871">
    <property type="entry name" value="ABC_transporter-like_CS"/>
</dbReference>
<dbReference type="InterPro" id="IPR003439">
    <property type="entry name" value="ABC_transporter-like_ATP-bd"/>
</dbReference>